<sequence length="171" mass="19326">MTTNLKTMCDVRMSSKKESFITDIIVLDETQILLADNLNKKVKLLRNLEAVIDCSIPSSPWAMCQVTPKMVAVAVDQGVQWITVNYVESKVIPVAVDWGVKWIDVTYAMPEKDQTVPLNHTCRGIALHMDDMYISSGIALFKYRLVAENGERLYKDKTGPETGKTMFCKYI</sequence>
<comment type="caution">
    <text evidence="1">The sequence shown here is derived from an EMBL/GenBank/DDBJ whole genome shotgun (WGS) entry which is preliminary data.</text>
</comment>
<dbReference type="AlphaFoldDB" id="A0A9D4J761"/>
<gene>
    <name evidence="1" type="ORF">DPMN_151294</name>
</gene>
<protein>
    <submittedName>
        <fullName evidence="1">Uncharacterized protein</fullName>
    </submittedName>
</protein>
<keyword evidence="2" id="KW-1185">Reference proteome</keyword>
<organism evidence="1 2">
    <name type="scientific">Dreissena polymorpha</name>
    <name type="common">Zebra mussel</name>
    <name type="synonym">Mytilus polymorpha</name>
    <dbReference type="NCBI Taxonomy" id="45954"/>
    <lineage>
        <taxon>Eukaryota</taxon>
        <taxon>Metazoa</taxon>
        <taxon>Spiralia</taxon>
        <taxon>Lophotrochozoa</taxon>
        <taxon>Mollusca</taxon>
        <taxon>Bivalvia</taxon>
        <taxon>Autobranchia</taxon>
        <taxon>Heteroconchia</taxon>
        <taxon>Euheterodonta</taxon>
        <taxon>Imparidentia</taxon>
        <taxon>Neoheterodontei</taxon>
        <taxon>Myida</taxon>
        <taxon>Dreissenoidea</taxon>
        <taxon>Dreissenidae</taxon>
        <taxon>Dreissena</taxon>
    </lineage>
</organism>
<evidence type="ECO:0000313" key="1">
    <source>
        <dbReference type="EMBL" id="KAH3797707.1"/>
    </source>
</evidence>
<name>A0A9D4J761_DREPO</name>
<dbReference type="Proteomes" id="UP000828390">
    <property type="component" value="Unassembled WGS sequence"/>
</dbReference>
<dbReference type="EMBL" id="JAIWYP010000007">
    <property type="protein sequence ID" value="KAH3797707.1"/>
    <property type="molecule type" value="Genomic_DNA"/>
</dbReference>
<proteinExistence type="predicted"/>
<reference evidence="1" key="1">
    <citation type="journal article" date="2019" name="bioRxiv">
        <title>The Genome of the Zebra Mussel, Dreissena polymorpha: A Resource for Invasive Species Research.</title>
        <authorList>
            <person name="McCartney M.A."/>
            <person name="Auch B."/>
            <person name="Kono T."/>
            <person name="Mallez S."/>
            <person name="Zhang Y."/>
            <person name="Obille A."/>
            <person name="Becker A."/>
            <person name="Abrahante J.E."/>
            <person name="Garbe J."/>
            <person name="Badalamenti J.P."/>
            <person name="Herman A."/>
            <person name="Mangelson H."/>
            <person name="Liachko I."/>
            <person name="Sullivan S."/>
            <person name="Sone E.D."/>
            <person name="Koren S."/>
            <person name="Silverstein K.A.T."/>
            <person name="Beckman K.B."/>
            <person name="Gohl D.M."/>
        </authorList>
    </citation>
    <scope>NUCLEOTIDE SEQUENCE</scope>
    <source>
        <strain evidence="1">Duluth1</strain>
        <tissue evidence="1">Whole animal</tissue>
    </source>
</reference>
<evidence type="ECO:0000313" key="2">
    <source>
        <dbReference type="Proteomes" id="UP000828390"/>
    </source>
</evidence>
<accession>A0A9D4J761</accession>
<reference evidence="1" key="2">
    <citation type="submission" date="2020-11" db="EMBL/GenBank/DDBJ databases">
        <authorList>
            <person name="McCartney M.A."/>
            <person name="Auch B."/>
            <person name="Kono T."/>
            <person name="Mallez S."/>
            <person name="Becker A."/>
            <person name="Gohl D.M."/>
            <person name="Silverstein K.A.T."/>
            <person name="Koren S."/>
            <person name="Bechman K.B."/>
            <person name="Herman A."/>
            <person name="Abrahante J.E."/>
            <person name="Garbe J."/>
        </authorList>
    </citation>
    <scope>NUCLEOTIDE SEQUENCE</scope>
    <source>
        <strain evidence="1">Duluth1</strain>
        <tissue evidence="1">Whole animal</tissue>
    </source>
</reference>